<proteinExistence type="predicted"/>
<dbReference type="Proteomes" id="UP001190700">
    <property type="component" value="Unassembled WGS sequence"/>
</dbReference>
<keyword evidence="2" id="KW-1185">Reference proteome</keyword>
<sequence>SALLALTPPVTSACRIAQKRACRSARAMARPQRSCHGAAAALAHDACADVLRKTSSCGPANRGSSARGGASQKYAERSKDYAVTHYLNRLVQEKNMNMRRQIFFRMTQHVLSSAFKYLDAISSNPAAVTDENLQRVDRGIFRQLEIIKVLAEPDKMVVVDTTTDSLDDSSVISTLWNVAGEEKKKQLVAFKHLQQIFVKRATDIIQQGLQKKRKS</sequence>
<comment type="caution">
    <text evidence="1">The sequence shown here is derived from an EMBL/GenBank/DDBJ whole genome shotgun (WGS) entry which is preliminary data.</text>
</comment>
<reference evidence="1 2" key="1">
    <citation type="journal article" date="2015" name="Genome Biol. Evol.">
        <title>Comparative Genomics of a Bacterivorous Green Alga Reveals Evolutionary Causalities and Consequences of Phago-Mixotrophic Mode of Nutrition.</title>
        <authorList>
            <person name="Burns J.A."/>
            <person name="Paasch A."/>
            <person name="Narechania A."/>
            <person name="Kim E."/>
        </authorList>
    </citation>
    <scope>NUCLEOTIDE SEQUENCE [LARGE SCALE GENOMIC DNA]</scope>
    <source>
        <strain evidence="1 2">PLY_AMNH</strain>
    </source>
</reference>
<organism evidence="1 2">
    <name type="scientific">Cymbomonas tetramitiformis</name>
    <dbReference type="NCBI Taxonomy" id="36881"/>
    <lineage>
        <taxon>Eukaryota</taxon>
        <taxon>Viridiplantae</taxon>
        <taxon>Chlorophyta</taxon>
        <taxon>Pyramimonadophyceae</taxon>
        <taxon>Pyramimonadales</taxon>
        <taxon>Pyramimonadaceae</taxon>
        <taxon>Cymbomonas</taxon>
    </lineage>
</organism>
<evidence type="ECO:0000313" key="1">
    <source>
        <dbReference type="EMBL" id="KAK3264742.1"/>
    </source>
</evidence>
<dbReference type="AlphaFoldDB" id="A0AAE0FRI8"/>
<evidence type="ECO:0000313" key="2">
    <source>
        <dbReference type="Proteomes" id="UP001190700"/>
    </source>
</evidence>
<protein>
    <submittedName>
        <fullName evidence="1">Uncharacterized protein</fullName>
    </submittedName>
</protein>
<dbReference type="EMBL" id="LGRX02014381">
    <property type="protein sequence ID" value="KAK3264742.1"/>
    <property type="molecule type" value="Genomic_DNA"/>
</dbReference>
<accession>A0AAE0FRI8</accession>
<feature type="non-terminal residue" evidence="1">
    <location>
        <position position="1"/>
    </location>
</feature>
<gene>
    <name evidence="1" type="ORF">CYMTET_26537</name>
</gene>
<name>A0AAE0FRI8_9CHLO</name>